<dbReference type="Gene3D" id="3.40.50.450">
    <property type="match status" value="1"/>
</dbReference>
<feature type="domain" description="Prokaryotic STING" evidence="4">
    <location>
        <begin position="220"/>
        <end position="373"/>
    </location>
</feature>
<dbReference type="Proteomes" id="UP000198994">
    <property type="component" value="Unassembled WGS sequence"/>
</dbReference>
<proteinExistence type="inferred from homology"/>
<evidence type="ECO:0000256" key="1">
    <source>
        <dbReference type="ARBA" id="ARBA00022741"/>
    </source>
</evidence>
<dbReference type="GO" id="GO:0000166">
    <property type="term" value="F:nucleotide binding"/>
    <property type="evidence" value="ECO:0007669"/>
    <property type="project" value="UniProtKB-KW"/>
</dbReference>
<dbReference type="OrthoDB" id="5379851at2"/>
<reference evidence="6" key="1">
    <citation type="submission" date="2016-10" db="EMBL/GenBank/DDBJ databases">
        <authorList>
            <person name="Varghese N."/>
            <person name="Submissions S."/>
        </authorList>
    </citation>
    <scope>NUCLEOTIDE SEQUENCE [LARGE SCALE GENOMIC DNA]</scope>
    <source>
        <strain evidence="6">DSM 10146</strain>
    </source>
</reference>
<organism evidence="5 6">
    <name type="scientific">Salipiger thiooxidans</name>
    <dbReference type="NCBI Taxonomy" id="282683"/>
    <lineage>
        <taxon>Bacteria</taxon>
        <taxon>Pseudomonadati</taxon>
        <taxon>Pseudomonadota</taxon>
        <taxon>Alphaproteobacteria</taxon>
        <taxon>Rhodobacterales</taxon>
        <taxon>Roseobacteraceae</taxon>
        <taxon>Salipiger</taxon>
    </lineage>
</organism>
<gene>
    <name evidence="5" type="ORF">SAMN04488105_110232</name>
</gene>
<evidence type="ECO:0000259" key="4">
    <source>
        <dbReference type="Pfam" id="PF20300"/>
    </source>
</evidence>
<evidence type="ECO:0000313" key="5">
    <source>
        <dbReference type="EMBL" id="SDE98400.1"/>
    </source>
</evidence>
<name>A0A1G7HD72_9RHOB</name>
<keyword evidence="6" id="KW-1185">Reference proteome</keyword>
<evidence type="ECO:0000256" key="2">
    <source>
        <dbReference type="ARBA" id="ARBA00023118"/>
    </source>
</evidence>
<sequence length="415" mass="46178">MMKKAIEWSRRSIEWIRSLVGGRSPENSLSAASRRQELRVFILGDMKPKGSYTDDTSTYVTRNNTSQLSRIIGGAVSDLAKKNRVPSEQSIEVTAPDDSARSQIVSAVLSQIERSDLIVVDISYESPSVMYELAAVNSLGTPYILVTSKNVLPFYLMQNRAILNFSFSDVFDPGEESHRVLRERIFANYQSSDGVGFGESILSQYFDGIPIVNISGPASAAIGYHVNTLARFGAQSSGFLVKPVKVARDGEFAESIEELRLSALVVVMPDLTKHTNLDDARLDLEEGLRRVGLSTMSASILEKDSSGNWNSLGFGAMMLEQDPTIVLDIPRTIYPLSNVPRVHVATRQEPLLSGAAGRRRLLRRLVREFEAIVFWSMRRESERSDGGWKKIHFVDHEMAPEFLRNFVADKQARGG</sequence>
<dbReference type="GO" id="GO:0051607">
    <property type="term" value="P:defense response to virus"/>
    <property type="evidence" value="ECO:0007669"/>
    <property type="project" value="UniProtKB-KW"/>
</dbReference>
<dbReference type="RefSeq" id="WP_131822026.1">
    <property type="nucleotide sequence ID" value="NZ_FNAV01000010.1"/>
</dbReference>
<keyword evidence="1" id="KW-0547">Nucleotide-binding</keyword>
<dbReference type="EMBL" id="FNAV01000010">
    <property type="protein sequence ID" value="SDE98400.1"/>
    <property type="molecule type" value="Genomic_DNA"/>
</dbReference>
<protein>
    <recommendedName>
        <fullName evidence="4">Prokaryotic STING domain-containing protein</fullName>
    </recommendedName>
</protein>
<evidence type="ECO:0000256" key="3">
    <source>
        <dbReference type="ARBA" id="ARBA00034315"/>
    </source>
</evidence>
<accession>A0A1G7HD72</accession>
<comment type="similarity">
    <text evidence="3">In the C-terminal section; belongs to the bacterial STING family.</text>
</comment>
<keyword evidence="2" id="KW-0051">Antiviral defense</keyword>
<dbReference type="AlphaFoldDB" id="A0A1G7HD72"/>
<evidence type="ECO:0000313" key="6">
    <source>
        <dbReference type="Proteomes" id="UP000198994"/>
    </source>
</evidence>
<dbReference type="InterPro" id="IPR046876">
    <property type="entry name" value="Prok_STING"/>
</dbReference>
<dbReference type="Pfam" id="PF20300">
    <property type="entry name" value="prok_STING"/>
    <property type="match status" value="1"/>
</dbReference>